<keyword evidence="5" id="KW-1185">Reference proteome</keyword>
<feature type="domain" description="M23ase beta-sheet core" evidence="3">
    <location>
        <begin position="102"/>
        <end position="191"/>
    </location>
</feature>
<dbReference type="SUPFAM" id="SSF51261">
    <property type="entry name" value="Duplicated hybrid motif"/>
    <property type="match status" value="1"/>
</dbReference>
<dbReference type="PANTHER" id="PTHR21666">
    <property type="entry name" value="PEPTIDASE-RELATED"/>
    <property type="match status" value="1"/>
</dbReference>
<dbReference type="InterPro" id="IPR016047">
    <property type="entry name" value="M23ase_b-sheet_dom"/>
</dbReference>
<keyword evidence="1" id="KW-0732">Signal</keyword>
<evidence type="ECO:0000313" key="4">
    <source>
        <dbReference type="EMBL" id="TQL69373.1"/>
    </source>
</evidence>
<dbReference type="CDD" id="cd12797">
    <property type="entry name" value="M23_peptidase"/>
    <property type="match status" value="1"/>
</dbReference>
<accession>A0A543A9T8</accession>
<dbReference type="InterPro" id="IPR011055">
    <property type="entry name" value="Dup_hybrid_motif"/>
</dbReference>
<comment type="caution">
    <text evidence="4">The sequence shown here is derived from an EMBL/GenBank/DDBJ whole genome shotgun (WGS) entry which is preliminary data.</text>
</comment>
<dbReference type="PANTHER" id="PTHR21666:SF289">
    <property type="entry name" value="L-ALA--D-GLU ENDOPEPTIDASE"/>
    <property type="match status" value="1"/>
</dbReference>
<feature type="region of interest" description="Disordered" evidence="2">
    <location>
        <begin position="43"/>
        <end position="74"/>
    </location>
</feature>
<name>A0A543A9T8_9ACTN</name>
<proteinExistence type="predicted"/>
<sequence length="219" mass="22470">MCETSIDGCLLVMTSNLLLDRARTLVAALFLVVLIAPASPALGTPRAEVAPSGASPGGAAGHDEGPSPVDEEDQAAAGVWPLAPRPEVVRRFDPPDAPWGAGHRGVDLAGGPGQVVRAALAGRVAFTGVIAGKPVVSVDHGATRTTYEPVAATVGVGDQVSAGAPIGRLGIAGSHCFPGACLHWGWIRNADDVYLDPLLLVDAPQPVRLLPLWRADPVR</sequence>
<evidence type="ECO:0000256" key="2">
    <source>
        <dbReference type="SAM" id="MobiDB-lite"/>
    </source>
</evidence>
<dbReference type="GO" id="GO:0004222">
    <property type="term" value="F:metalloendopeptidase activity"/>
    <property type="evidence" value="ECO:0007669"/>
    <property type="project" value="TreeGrafter"/>
</dbReference>
<evidence type="ECO:0000259" key="3">
    <source>
        <dbReference type="Pfam" id="PF01551"/>
    </source>
</evidence>
<dbReference type="EMBL" id="VFOV01000001">
    <property type="protein sequence ID" value="TQL69373.1"/>
    <property type="molecule type" value="Genomic_DNA"/>
</dbReference>
<dbReference type="Proteomes" id="UP000320209">
    <property type="component" value="Unassembled WGS sequence"/>
</dbReference>
<gene>
    <name evidence="4" type="ORF">FB381_3278</name>
</gene>
<evidence type="ECO:0000313" key="5">
    <source>
        <dbReference type="Proteomes" id="UP000320209"/>
    </source>
</evidence>
<dbReference type="AlphaFoldDB" id="A0A543A9T8"/>
<dbReference type="InterPro" id="IPR050570">
    <property type="entry name" value="Cell_wall_metabolism_enzyme"/>
</dbReference>
<protein>
    <submittedName>
        <fullName evidence="4">Peptidase M23-like protein</fullName>
    </submittedName>
</protein>
<organism evidence="4 5">
    <name type="scientific">Nocardioides albertanoniae</name>
    <dbReference type="NCBI Taxonomy" id="1175486"/>
    <lineage>
        <taxon>Bacteria</taxon>
        <taxon>Bacillati</taxon>
        <taxon>Actinomycetota</taxon>
        <taxon>Actinomycetes</taxon>
        <taxon>Propionibacteriales</taxon>
        <taxon>Nocardioidaceae</taxon>
        <taxon>Nocardioides</taxon>
    </lineage>
</organism>
<evidence type="ECO:0000256" key="1">
    <source>
        <dbReference type="ARBA" id="ARBA00022729"/>
    </source>
</evidence>
<reference evidence="4 5" key="1">
    <citation type="submission" date="2019-06" db="EMBL/GenBank/DDBJ databases">
        <title>Sequencing the genomes of 1000 actinobacteria strains.</title>
        <authorList>
            <person name="Klenk H.-P."/>
        </authorList>
    </citation>
    <scope>NUCLEOTIDE SEQUENCE [LARGE SCALE GENOMIC DNA]</scope>
    <source>
        <strain evidence="4 5">DSM 25218</strain>
    </source>
</reference>
<dbReference type="Pfam" id="PF01551">
    <property type="entry name" value="Peptidase_M23"/>
    <property type="match status" value="1"/>
</dbReference>
<dbReference type="Gene3D" id="2.70.70.10">
    <property type="entry name" value="Glucose Permease (Domain IIA)"/>
    <property type="match status" value="1"/>
</dbReference>